<dbReference type="EMBL" id="CP002959">
    <property type="protein sequence ID" value="AFM12128.1"/>
    <property type="molecule type" value="Genomic_DNA"/>
</dbReference>
<evidence type="ECO:0000256" key="1">
    <source>
        <dbReference type="SAM" id="SignalP"/>
    </source>
</evidence>
<evidence type="ECO:0008006" key="4">
    <source>
        <dbReference type="Google" id="ProtNLM"/>
    </source>
</evidence>
<name>I4B4C1_TURPD</name>
<keyword evidence="3" id="KW-1185">Reference proteome</keyword>
<feature type="signal peptide" evidence="1">
    <location>
        <begin position="1"/>
        <end position="22"/>
    </location>
</feature>
<protein>
    <recommendedName>
        <fullName evidence="4">Inverse autotransporter beta-domain domain-containing protein</fullName>
    </recommendedName>
</protein>
<evidence type="ECO:0000313" key="2">
    <source>
        <dbReference type="EMBL" id="AFM12128.1"/>
    </source>
</evidence>
<dbReference type="STRING" id="869212.Turpa_1480"/>
<keyword evidence="1" id="KW-0732">Signal</keyword>
<feature type="chain" id="PRO_5003686709" description="Inverse autotransporter beta-domain domain-containing protein" evidence="1">
    <location>
        <begin position="23"/>
        <end position="304"/>
    </location>
</feature>
<evidence type="ECO:0000313" key="3">
    <source>
        <dbReference type="Proteomes" id="UP000006048"/>
    </source>
</evidence>
<proteinExistence type="predicted"/>
<dbReference type="HOGENOM" id="CLU_915115_0_0_12"/>
<dbReference type="Proteomes" id="UP000006048">
    <property type="component" value="Chromosome"/>
</dbReference>
<accession>I4B4C1</accession>
<dbReference type="KEGG" id="tpx:Turpa_1480"/>
<dbReference type="RefSeq" id="WP_014802642.1">
    <property type="nucleotide sequence ID" value="NC_018020.1"/>
</dbReference>
<reference evidence="2 3" key="1">
    <citation type="submission" date="2012-06" db="EMBL/GenBank/DDBJ databases">
        <title>The complete chromosome of genome of Turneriella parva DSM 21527.</title>
        <authorList>
            <consortium name="US DOE Joint Genome Institute (JGI-PGF)"/>
            <person name="Lucas S."/>
            <person name="Han J."/>
            <person name="Lapidus A."/>
            <person name="Bruce D."/>
            <person name="Goodwin L."/>
            <person name="Pitluck S."/>
            <person name="Peters L."/>
            <person name="Kyrpides N."/>
            <person name="Mavromatis K."/>
            <person name="Ivanova N."/>
            <person name="Mikhailova N."/>
            <person name="Chertkov O."/>
            <person name="Detter J.C."/>
            <person name="Tapia R."/>
            <person name="Han C."/>
            <person name="Land M."/>
            <person name="Hauser L."/>
            <person name="Markowitz V."/>
            <person name="Cheng J.-F."/>
            <person name="Hugenholtz P."/>
            <person name="Woyke T."/>
            <person name="Wu D."/>
            <person name="Gronow S."/>
            <person name="Wellnitz S."/>
            <person name="Brambilla E."/>
            <person name="Klenk H.-P."/>
            <person name="Eisen J.A."/>
        </authorList>
    </citation>
    <scope>NUCLEOTIDE SEQUENCE [LARGE SCALE GENOMIC DNA]</scope>
    <source>
        <strain evidence="3">ATCC BAA-1111 / DSM 21527 / NCTC 11395 / H</strain>
    </source>
</reference>
<dbReference type="AlphaFoldDB" id="I4B4C1"/>
<organism evidence="2 3">
    <name type="scientific">Turneriella parva (strain ATCC BAA-1111 / DSM 21527 / NCTC 11395 / H)</name>
    <name type="common">Leptospira parva</name>
    <dbReference type="NCBI Taxonomy" id="869212"/>
    <lineage>
        <taxon>Bacteria</taxon>
        <taxon>Pseudomonadati</taxon>
        <taxon>Spirochaetota</taxon>
        <taxon>Spirochaetia</taxon>
        <taxon>Leptospirales</taxon>
        <taxon>Leptospiraceae</taxon>
        <taxon>Turneriella</taxon>
    </lineage>
</organism>
<gene>
    <name evidence="2" type="ordered locus">Turpa_1480</name>
</gene>
<sequence length="304" mass="33758">MSNRFWPLLIVGSLSSVTSAFALTARLGHETGSADAARQIGAETFDLENVSGPFAFTAYARRDALAPDRNLTNAIALASAGFELEGHRFQFGLGSHYRHEKLSARQNTPGNFYPAFGFLWSHAVFRSEVFGSQYATKASGSFLLELPVALELNSEFEYLHSQPYRWSAQVFAFVSKYGGLILGYEPLSERARLGAWLAPTQSIRLSALARFAPAGEAFLEFSLQYSLDIAPETARHEAEPYIPKRPRVQKRKLPQKVPEFSTLIKWGLTPVEALRFTRERDACALSESARASLARKNWGCRDAA</sequence>